<accession>A0A074MB97</accession>
<dbReference type="Proteomes" id="UP000027866">
    <property type="component" value="Unassembled WGS sequence"/>
</dbReference>
<keyword evidence="3" id="KW-1185">Reference proteome</keyword>
<gene>
    <name evidence="2" type="ORF">EH32_02405</name>
</gene>
<reference evidence="2 3" key="1">
    <citation type="submission" date="2014-04" db="EMBL/GenBank/DDBJ databases">
        <title>A comprehensive comparison of genomes of Erythrobacter spp. Strains.</title>
        <authorList>
            <person name="Zheng Q."/>
        </authorList>
    </citation>
    <scope>NUCLEOTIDE SEQUENCE [LARGE SCALE GENOMIC DNA]</scope>
    <source>
        <strain evidence="2 3">DSM 8509</strain>
    </source>
</reference>
<evidence type="ECO:0000313" key="3">
    <source>
        <dbReference type="Proteomes" id="UP000027866"/>
    </source>
</evidence>
<comment type="caution">
    <text evidence="2">The sequence shown here is derived from an EMBL/GenBank/DDBJ whole genome shotgun (WGS) entry which is preliminary data.</text>
</comment>
<dbReference type="AlphaFoldDB" id="A0A074MB97"/>
<feature type="region of interest" description="Disordered" evidence="1">
    <location>
        <begin position="1"/>
        <end position="29"/>
    </location>
</feature>
<feature type="compositionally biased region" description="Basic residues" evidence="1">
    <location>
        <begin position="18"/>
        <end position="29"/>
    </location>
</feature>
<evidence type="ECO:0000313" key="2">
    <source>
        <dbReference type="EMBL" id="KEO90694.1"/>
    </source>
</evidence>
<dbReference type="EMBL" id="JMIX01000012">
    <property type="protein sequence ID" value="KEO90694.1"/>
    <property type="molecule type" value="Genomic_DNA"/>
</dbReference>
<protein>
    <submittedName>
        <fullName evidence="2">Uncharacterized protein</fullName>
    </submittedName>
</protein>
<sequence>MPGCRADENYPAAPSFRHPARKSRGHRCRRSEVHLGKPQHLHGVLSLFAWRASVSEASYQVSDIKWPYPILVEQLQDCRLSLAQIMNDRLRFSAHGSYCFAGV</sequence>
<evidence type="ECO:0000256" key="1">
    <source>
        <dbReference type="SAM" id="MobiDB-lite"/>
    </source>
</evidence>
<name>A0A074MB97_9SPHN</name>
<organism evidence="2 3">
    <name type="scientific">Erythrobacter litoralis</name>
    <dbReference type="NCBI Taxonomy" id="39960"/>
    <lineage>
        <taxon>Bacteria</taxon>
        <taxon>Pseudomonadati</taxon>
        <taxon>Pseudomonadota</taxon>
        <taxon>Alphaproteobacteria</taxon>
        <taxon>Sphingomonadales</taxon>
        <taxon>Erythrobacteraceae</taxon>
        <taxon>Erythrobacter/Porphyrobacter group</taxon>
        <taxon>Erythrobacter</taxon>
    </lineage>
</organism>
<proteinExistence type="predicted"/>